<dbReference type="EMBL" id="QREV01000016">
    <property type="protein sequence ID" value="RDU49517.1"/>
    <property type="molecule type" value="Genomic_DNA"/>
</dbReference>
<dbReference type="Pfam" id="PF13715">
    <property type="entry name" value="CarbopepD_reg_2"/>
    <property type="match status" value="1"/>
</dbReference>
<gene>
    <name evidence="12" type="ORF">DWU89_09060</name>
    <name evidence="11" type="ORF">H8784_08855</name>
</gene>
<keyword evidence="2 7" id="KW-0813">Transport</keyword>
<dbReference type="EMBL" id="JACRTI010000016">
    <property type="protein sequence ID" value="MBC8601831.1"/>
    <property type="molecule type" value="Genomic_DNA"/>
</dbReference>
<name>A0A3D8HG21_9BACT</name>
<reference evidence="12 13" key="1">
    <citation type="submission" date="2018-07" db="EMBL/GenBank/DDBJ databases">
        <title>Parabacteroides acidifaciens nov. sp., isolated from human feces.</title>
        <authorList>
            <person name="Wang Y.J."/>
        </authorList>
    </citation>
    <scope>NUCLEOTIDE SEQUENCE [LARGE SCALE GENOMIC DNA]</scope>
    <source>
        <strain evidence="12 13">426-9</strain>
    </source>
</reference>
<sequence length="1073" mass="120719">MYRKHVGRALILALMLSGATSMNAQRITRQFKNVPLKAVLAEVEKELQYSIIYKTDEVNERKQITHNFNDASLEEVLSAILDNGLTYSIQDKMIVISRKGNAEPSVSQQKQIIVKGIVKDENGDPVAGANVVEKGTTNGTITDMDGGFSLSVSAGAKLSVTYIGYLNQDVTIGKNQTSLNVQLKEDTQALDEVVVVGYGSVKKRDLTGSVSQISSSSIQNQAVMKDPMQALQGKIAGADITMGNSPGSSSTIVIRGYNSINAGNDPLIVVDDAPFGGKIDEINPAEIESIDVLKDASSTAIYGSRGANGVVIITTKRARKDAKLSVSYDGYVGVSKSFKNYDMMSGEKYADWKRAANYGKTDKEIFDDIQLNALNTGQFVDWQDLMFSGTGYKTDHNVSINQSNGRNRNMLVLGYNKDQSIIDNMGYERFSARINGDMELAKNLTVGYSSLLALTTRNNGDNSVWKYGTVLDPLTQVYDENGDLRFYNSGWYQTVLHSNPMFDTDKNNVDNKEKRSRVLLNLYADWEIIKGLKFRTSLTYGLSSIENGVYKSSTSQSRQLASSSAEFKKTNEQQITFTNVLNYKKVLDKHAFDVSLVHDMQTSRNELVGLTGQDMPYFGSWYNVNEAPDVYTRLSSIKKWALLSFMGRINYTFKDRYLLTLTGRYDGSSRLAKGNKWDFFPSAALAWRMNDEAFLKEVDWLSNLKLRLSWGNSGNTAISEYATQGALGKYVYYFGTTEQSAMGYLPTELANNQLGWERTEEYNVGIDFGFLNNRISGSIDGYIRNTSDLLMKRNLPVNTGYEFTWQNVGKTRNSGIEIALNTVPVVTKDFRWTVDLTFGYNKNEIVELFNGKEDSPGNKWFIGEPLYVERLYKYAGVWQYGEEEEAARYGREPGAPKVEDVNNNGSYDQDDLFTYNKIPKWTAGLSTGFYYKNFDLNIYFYTRQKYGQVLGILTDEAGSTRYNHLNVDFWTPDNPANECPKPAITNPQDLLTSSDYAYRDLSFIRLKNINLGYTLPKDISRKFYSEKFRMYFMVENPYTWTKSDYVGLDPENCNAYTDHRPLTSFVFGVNATF</sequence>
<reference evidence="11 14" key="2">
    <citation type="submission" date="2020-08" db="EMBL/GenBank/DDBJ databases">
        <title>Genome public.</title>
        <authorList>
            <person name="Liu C."/>
            <person name="Sun Q."/>
        </authorList>
    </citation>
    <scope>NUCLEOTIDE SEQUENCE [LARGE SCALE GENOMIC DNA]</scope>
    <source>
        <strain evidence="11 14">426_9</strain>
    </source>
</reference>
<evidence type="ECO:0000256" key="6">
    <source>
        <dbReference type="ARBA" id="ARBA00023237"/>
    </source>
</evidence>
<dbReference type="InterPro" id="IPR023996">
    <property type="entry name" value="TonB-dep_OMP_SusC/RagA"/>
</dbReference>
<protein>
    <submittedName>
        <fullName evidence="12">SusC/RagA family TonB-linked outer membrane protein</fullName>
    </submittedName>
    <submittedName>
        <fullName evidence="11">TonB-dependent receptor</fullName>
    </submittedName>
</protein>
<dbReference type="RefSeq" id="WP_115499327.1">
    <property type="nucleotide sequence ID" value="NZ_JACRTI010000016.1"/>
</dbReference>
<evidence type="ECO:0000313" key="11">
    <source>
        <dbReference type="EMBL" id="MBC8601831.1"/>
    </source>
</evidence>
<dbReference type="Gene3D" id="2.40.170.20">
    <property type="entry name" value="TonB-dependent receptor, beta-barrel domain"/>
    <property type="match status" value="1"/>
</dbReference>
<keyword evidence="11" id="KW-0675">Receptor</keyword>
<dbReference type="PROSITE" id="PS52016">
    <property type="entry name" value="TONB_DEPENDENT_REC_3"/>
    <property type="match status" value="1"/>
</dbReference>
<dbReference type="SUPFAM" id="SSF49464">
    <property type="entry name" value="Carboxypeptidase regulatory domain-like"/>
    <property type="match status" value="1"/>
</dbReference>
<dbReference type="FunFam" id="2.60.40.1120:FF:000003">
    <property type="entry name" value="Outer membrane protein Omp121"/>
    <property type="match status" value="1"/>
</dbReference>
<evidence type="ECO:0000313" key="14">
    <source>
        <dbReference type="Proteomes" id="UP000629596"/>
    </source>
</evidence>
<dbReference type="Proteomes" id="UP000629596">
    <property type="component" value="Unassembled WGS sequence"/>
</dbReference>
<keyword evidence="14" id="KW-1185">Reference proteome</keyword>
<comment type="similarity">
    <text evidence="7">Belongs to the TonB-dependent receptor family.</text>
</comment>
<dbReference type="InterPro" id="IPR039426">
    <property type="entry name" value="TonB-dep_rcpt-like"/>
</dbReference>
<dbReference type="Gene3D" id="3.55.50.30">
    <property type="match status" value="1"/>
</dbReference>
<evidence type="ECO:0000256" key="5">
    <source>
        <dbReference type="ARBA" id="ARBA00023136"/>
    </source>
</evidence>
<feature type="domain" description="TonB-dependent receptor plug" evidence="10">
    <location>
        <begin position="202"/>
        <end position="310"/>
    </location>
</feature>
<dbReference type="Pfam" id="PF07715">
    <property type="entry name" value="Plug"/>
    <property type="match status" value="1"/>
</dbReference>
<evidence type="ECO:0000256" key="8">
    <source>
        <dbReference type="SAM" id="SignalP"/>
    </source>
</evidence>
<dbReference type="InterPro" id="IPR008969">
    <property type="entry name" value="CarboxyPept-like_regulatory"/>
</dbReference>
<keyword evidence="4 7" id="KW-0812">Transmembrane</keyword>
<dbReference type="InterPro" id="IPR037066">
    <property type="entry name" value="Plug_dom_sf"/>
</dbReference>
<keyword evidence="6 7" id="KW-0998">Cell outer membrane</keyword>
<keyword evidence="3 7" id="KW-1134">Transmembrane beta strand</keyword>
<dbReference type="NCBIfam" id="TIGR04056">
    <property type="entry name" value="OMP_RagA_SusC"/>
    <property type="match status" value="1"/>
</dbReference>
<dbReference type="InterPro" id="IPR036942">
    <property type="entry name" value="Beta-barrel_TonB_sf"/>
</dbReference>
<feature type="signal peptide" evidence="8">
    <location>
        <begin position="1"/>
        <end position="24"/>
    </location>
</feature>
<evidence type="ECO:0000256" key="7">
    <source>
        <dbReference type="PROSITE-ProRule" id="PRU01360"/>
    </source>
</evidence>
<comment type="subcellular location">
    <subcellularLocation>
        <location evidence="1 7">Cell outer membrane</location>
        <topology evidence="1 7">Multi-pass membrane protein</topology>
    </subcellularLocation>
</comment>
<evidence type="ECO:0000256" key="3">
    <source>
        <dbReference type="ARBA" id="ARBA00022452"/>
    </source>
</evidence>
<evidence type="ECO:0000313" key="13">
    <source>
        <dbReference type="Proteomes" id="UP000256321"/>
    </source>
</evidence>
<dbReference type="SUPFAM" id="SSF56935">
    <property type="entry name" value="Porins"/>
    <property type="match status" value="1"/>
</dbReference>
<feature type="chain" id="PRO_5017721663" evidence="8">
    <location>
        <begin position="25"/>
        <end position="1073"/>
    </location>
</feature>
<evidence type="ECO:0000259" key="9">
    <source>
        <dbReference type="Pfam" id="PF07660"/>
    </source>
</evidence>
<proteinExistence type="inferred from homology"/>
<keyword evidence="8" id="KW-0732">Signal</keyword>
<keyword evidence="5 7" id="KW-0472">Membrane</keyword>
<organism evidence="12 13">
    <name type="scientific">Parabacteroides acidifaciens</name>
    <dbReference type="NCBI Taxonomy" id="2290935"/>
    <lineage>
        <taxon>Bacteria</taxon>
        <taxon>Pseudomonadati</taxon>
        <taxon>Bacteroidota</taxon>
        <taxon>Bacteroidia</taxon>
        <taxon>Bacteroidales</taxon>
        <taxon>Tannerellaceae</taxon>
        <taxon>Parabacteroides</taxon>
    </lineage>
</organism>
<dbReference type="NCBIfam" id="TIGR04057">
    <property type="entry name" value="SusC_RagA_signa"/>
    <property type="match status" value="1"/>
</dbReference>
<comment type="caution">
    <text evidence="12">The sequence shown here is derived from an EMBL/GenBank/DDBJ whole genome shotgun (WGS) entry which is preliminary data.</text>
</comment>
<dbReference type="InterPro" id="IPR011662">
    <property type="entry name" value="Secretin/TonB_short_N"/>
</dbReference>
<accession>A0A3D8HG21</accession>
<dbReference type="Gene3D" id="2.170.130.10">
    <property type="entry name" value="TonB-dependent receptor, plug domain"/>
    <property type="match status" value="1"/>
</dbReference>
<evidence type="ECO:0000313" key="12">
    <source>
        <dbReference type="EMBL" id="RDU49517.1"/>
    </source>
</evidence>
<evidence type="ECO:0000259" key="10">
    <source>
        <dbReference type="Pfam" id="PF07715"/>
    </source>
</evidence>
<dbReference type="InterPro" id="IPR023997">
    <property type="entry name" value="TonB-dep_OMP_SusC/RagA_CS"/>
</dbReference>
<dbReference type="GO" id="GO:0009279">
    <property type="term" value="C:cell outer membrane"/>
    <property type="evidence" value="ECO:0007669"/>
    <property type="project" value="UniProtKB-SubCell"/>
</dbReference>
<evidence type="ECO:0000256" key="2">
    <source>
        <dbReference type="ARBA" id="ARBA00022448"/>
    </source>
</evidence>
<feature type="domain" description="Secretin/TonB short N-terminal" evidence="9">
    <location>
        <begin position="49"/>
        <end position="99"/>
    </location>
</feature>
<dbReference type="Gene3D" id="2.60.40.1120">
    <property type="entry name" value="Carboxypeptidase-like, regulatory domain"/>
    <property type="match status" value="1"/>
</dbReference>
<dbReference type="InterPro" id="IPR012910">
    <property type="entry name" value="Plug_dom"/>
</dbReference>
<dbReference type="AlphaFoldDB" id="A0A3D8HG21"/>
<dbReference type="Pfam" id="PF07660">
    <property type="entry name" value="STN"/>
    <property type="match status" value="1"/>
</dbReference>
<evidence type="ECO:0000256" key="4">
    <source>
        <dbReference type="ARBA" id="ARBA00022692"/>
    </source>
</evidence>
<dbReference type="Proteomes" id="UP000256321">
    <property type="component" value="Unassembled WGS sequence"/>
</dbReference>
<evidence type="ECO:0000256" key="1">
    <source>
        <dbReference type="ARBA" id="ARBA00004571"/>
    </source>
</evidence>